<dbReference type="NCBIfam" id="NF042414">
    <property type="entry name" value="CLC_0170_fam"/>
    <property type="match status" value="1"/>
</dbReference>
<gene>
    <name evidence="2" type="ORF">H8718_05110</name>
</gene>
<dbReference type="RefSeq" id="WP_249332057.1">
    <property type="nucleotide sequence ID" value="NZ_JACRSY010000006.1"/>
</dbReference>
<evidence type="ECO:0000256" key="1">
    <source>
        <dbReference type="SAM" id="Phobius"/>
    </source>
</evidence>
<feature type="transmembrane region" description="Helical" evidence="1">
    <location>
        <begin position="46"/>
        <end position="64"/>
    </location>
</feature>
<comment type="caution">
    <text evidence="2">The sequence shown here is derived from an EMBL/GenBank/DDBJ whole genome shotgun (WGS) entry which is preliminary data.</text>
</comment>
<organism evidence="2 3">
    <name type="scientific">Zhenhengia yiwuensis</name>
    <dbReference type="NCBI Taxonomy" id="2763666"/>
    <lineage>
        <taxon>Bacteria</taxon>
        <taxon>Bacillati</taxon>
        <taxon>Bacillota</taxon>
        <taxon>Clostridia</taxon>
        <taxon>Lachnospirales</taxon>
        <taxon>Lachnospiraceae</taxon>
        <taxon>Zhenhengia</taxon>
    </lineage>
</organism>
<proteinExistence type="predicted"/>
<reference evidence="2" key="1">
    <citation type="submission" date="2020-08" db="EMBL/GenBank/DDBJ databases">
        <title>Genome public.</title>
        <authorList>
            <person name="Liu C."/>
            <person name="Sun Q."/>
        </authorList>
    </citation>
    <scope>NUCLEOTIDE SEQUENCE</scope>
    <source>
        <strain evidence="2">NSJ-12</strain>
    </source>
</reference>
<sequence length="65" mass="7435">MAKLQEMLSIYIVLVMFGIGVYMAFHQTRTFLAVNHLKKEAKFTKFVGYAYIIIAICSALILFVD</sequence>
<name>A0A926EG29_9FIRM</name>
<protein>
    <submittedName>
        <fullName evidence="2">Uncharacterized protein</fullName>
    </submittedName>
</protein>
<dbReference type="Proteomes" id="UP000655830">
    <property type="component" value="Unassembled WGS sequence"/>
</dbReference>
<keyword evidence="1" id="KW-0812">Transmembrane</keyword>
<evidence type="ECO:0000313" key="2">
    <source>
        <dbReference type="EMBL" id="MBC8578911.1"/>
    </source>
</evidence>
<keyword evidence="1" id="KW-1133">Transmembrane helix</keyword>
<dbReference type="EMBL" id="JACRSY010000006">
    <property type="protein sequence ID" value="MBC8578911.1"/>
    <property type="molecule type" value="Genomic_DNA"/>
</dbReference>
<dbReference type="InterPro" id="IPR049971">
    <property type="entry name" value="CLC_0170-like"/>
</dbReference>
<accession>A0A926EG29</accession>
<evidence type="ECO:0000313" key="3">
    <source>
        <dbReference type="Proteomes" id="UP000655830"/>
    </source>
</evidence>
<dbReference type="AlphaFoldDB" id="A0A926EG29"/>
<keyword evidence="3" id="KW-1185">Reference proteome</keyword>
<keyword evidence="1" id="KW-0472">Membrane</keyword>
<feature type="transmembrane region" description="Helical" evidence="1">
    <location>
        <begin position="6"/>
        <end position="25"/>
    </location>
</feature>